<sequence length="73" mass="8248">MELDHPMILRMALYQQRNLVLFNLINMMDLLVCILHHISPISIPCGQTNDDRRDVDDGGNVGDVHDGDDTDAM</sequence>
<evidence type="ECO:0000256" key="2">
    <source>
        <dbReference type="SAM" id="Phobius"/>
    </source>
</evidence>
<proteinExistence type="predicted"/>
<keyword evidence="2" id="KW-0472">Membrane</keyword>
<keyword evidence="2" id="KW-0812">Transmembrane</keyword>
<name>A0A1I8EEK9_WUCBA</name>
<reference evidence="3" key="1">
    <citation type="submission" date="2016-11" db="UniProtKB">
        <authorList>
            <consortium name="WormBaseParasite"/>
        </authorList>
    </citation>
    <scope>IDENTIFICATION</scope>
    <source>
        <strain evidence="3">pt0022</strain>
    </source>
</reference>
<protein>
    <submittedName>
        <fullName evidence="3">Uncharacterized protein</fullName>
    </submittedName>
</protein>
<organism evidence="3">
    <name type="scientific">Wuchereria bancrofti</name>
    <dbReference type="NCBI Taxonomy" id="6293"/>
    <lineage>
        <taxon>Eukaryota</taxon>
        <taxon>Metazoa</taxon>
        <taxon>Ecdysozoa</taxon>
        <taxon>Nematoda</taxon>
        <taxon>Chromadorea</taxon>
        <taxon>Rhabditida</taxon>
        <taxon>Spirurina</taxon>
        <taxon>Spiruromorpha</taxon>
        <taxon>Filarioidea</taxon>
        <taxon>Onchocercidae</taxon>
        <taxon>Wuchereria</taxon>
    </lineage>
</organism>
<dbReference type="WBParaSite" id="maker-PairedContig_1556-snap-gene-0.5-mRNA-1">
    <property type="protein sequence ID" value="maker-PairedContig_1556-snap-gene-0.5-mRNA-1"/>
    <property type="gene ID" value="maker-PairedContig_1556-snap-gene-0.5"/>
</dbReference>
<evidence type="ECO:0000256" key="1">
    <source>
        <dbReference type="SAM" id="MobiDB-lite"/>
    </source>
</evidence>
<keyword evidence="2" id="KW-1133">Transmembrane helix</keyword>
<dbReference type="AlphaFoldDB" id="A0A1I8EEK9"/>
<feature type="transmembrane region" description="Helical" evidence="2">
    <location>
        <begin position="20"/>
        <end position="38"/>
    </location>
</feature>
<feature type="region of interest" description="Disordered" evidence="1">
    <location>
        <begin position="44"/>
        <end position="73"/>
    </location>
</feature>
<evidence type="ECO:0000313" key="3">
    <source>
        <dbReference type="WBParaSite" id="maker-PairedContig_1556-snap-gene-0.5-mRNA-1"/>
    </source>
</evidence>
<accession>A0A1I8EEK9</accession>